<comment type="caution">
    <text evidence="8">The sequence shown here is derived from an EMBL/GenBank/DDBJ whole genome shotgun (WGS) entry which is preliminary data.</text>
</comment>
<feature type="transmembrane region" description="Helical" evidence="6">
    <location>
        <begin position="112"/>
        <end position="139"/>
    </location>
</feature>
<evidence type="ECO:0000256" key="3">
    <source>
        <dbReference type="ARBA" id="ARBA00022692"/>
    </source>
</evidence>
<keyword evidence="4 6" id="KW-1133">Transmembrane helix</keyword>
<feature type="transmembrane region" description="Helical" evidence="6">
    <location>
        <begin position="325"/>
        <end position="348"/>
    </location>
</feature>
<reference evidence="8" key="1">
    <citation type="submission" date="2023-12" db="EMBL/GenBank/DDBJ databases">
        <title>Fervidustalea candida gen. nov., sp. nov., a novel member of the family Paenibacillaceae isolated from a geothermal area.</title>
        <authorList>
            <person name="Li W.-J."/>
            <person name="Jiao J.-Y."/>
            <person name="Chen Y."/>
        </authorList>
    </citation>
    <scope>NUCLEOTIDE SEQUENCE</scope>
    <source>
        <strain evidence="8">SYSU GA230002</strain>
    </source>
</reference>
<feature type="transmembrane region" description="Helical" evidence="6">
    <location>
        <begin position="88"/>
        <end position="106"/>
    </location>
</feature>
<dbReference type="Gene3D" id="1.20.1250.20">
    <property type="entry name" value="MFS general substrate transporter like domains"/>
    <property type="match status" value="1"/>
</dbReference>
<feature type="transmembrane region" description="Helical" evidence="6">
    <location>
        <begin position="275"/>
        <end position="293"/>
    </location>
</feature>
<evidence type="ECO:0000256" key="5">
    <source>
        <dbReference type="ARBA" id="ARBA00023136"/>
    </source>
</evidence>
<dbReference type="PROSITE" id="PS50850">
    <property type="entry name" value="MFS"/>
    <property type="match status" value="1"/>
</dbReference>
<dbReference type="Pfam" id="PF07690">
    <property type="entry name" value="MFS_1"/>
    <property type="match status" value="1"/>
</dbReference>
<dbReference type="InterPro" id="IPR050327">
    <property type="entry name" value="Proton-linked_MCT"/>
</dbReference>
<evidence type="ECO:0000256" key="2">
    <source>
        <dbReference type="ARBA" id="ARBA00022448"/>
    </source>
</evidence>
<dbReference type="CDD" id="cd17355">
    <property type="entry name" value="MFS_YcxA_like"/>
    <property type="match status" value="1"/>
</dbReference>
<feature type="transmembrane region" description="Helical" evidence="6">
    <location>
        <begin position="56"/>
        <end position="76"/>
    </location>
</feature>
<dbReference type="EMBL" id="JAYJLD010000009">
    <property type="protein sequence ID" value="MEB3101705.1"/>
    <property type="molecule type" value="Genomic_DNA"/>
</dbReference>
<evidence type="ECO:0000256" key="1">
    <source>
        <dbReference type="ARBA" id="ARBA00004651"/>
    </source>
</evidence>
<dbReference type="PANTHER" id="PTHR11360:SF284">
    <property type="entry name" value="EG:103B4.3 PROTEIN-RELATED"/>
    <property type="match status" value="1"/>
</dbReference>
<feature type="domain" description="Major facilitator superfamily (MFS) profile" evidence="7">
    <location>
        <begin position="19"/>
        <end position="415"/>
    </location>
</feature>
<keyword evidence="9" id="KW-1185">Reference proteome</keyword>
<sequence length="425" mass="46639">MNKGLFKQEHAEGSKFYYGYVIVFLSFLVLFASMGIRGTFGTFVTPWETTFGASRLTVSFVSFTSLVIFGISIVAAGRLSDRWGPRKVLSLGLFILGICMAASFFAKTIWHLAILYGVLASVGFGFTSNVTVSVAIVRWFKQKQGLMISIIVLGMAGGPTLFAPMNIYLIDWIGWRWMFVIYGAIYALILTPLYFFLYKDRPAAAPAAEPPVQERAKKSAKTTGVRPASILRQPVTWMLVIPYVICGFTDIGLIQTHLVPLGEDRHFSNTTMADVMLVYGVLNIIGTVGVGYLTDLMSSKKILFMLYSLRVVGLLILSFTNDSVWLFIFAAMYGLTDIATIAPFTMLCSKIYGVERMGSAFGFISFFHQFGAAAGSLVPGILFGISHNYASTLWLSTGLLVFNSIMILSVNESRTTKAAVSVNSA</sequence>
<organism evidence="8 9">
    <name type="scientific">Ferviditalea candida</name>
    <dbReference type="NCBI Taxonomy" id="3108399"/>
    <lineage>
        <taxon>Bacteria</taxon>
        <taxon>Bacillati</taxon>
        <taxon>Bacillota</taxon>
        <taxon>Bacilli</taxon>
        <taxon>Bacillales</taxon>
        <taxon>Paenibacillaceae</taxon>
        <taxon>Ferviditalea</taxon>
    </lineage>
</organism>
<name>A0ABU5ZGT0_9BACL</name>
<keyword evidence="3 6" id="KW-0812">Transmembrane</keyword>
<feature type="transmembrane region" description="Helical" evidence="6">
    <location>
        <begin position="175"/>
        <end position="197"/>
    </location>
</feature>
<feature type="transmembrane region" description="Helical" evidence="6">
    <location>
        <begin position="235"/>
        <end position="255"/>
    </location>
</feature>
<evidence type="ECO:0000313" key="9">
    <source>
        <dbReference type="Proteomes" id="UP001310386"/>
    </source>
</evidence>
<feature type="transmembrane region" description="Helical" evidence="6">
    <location>
        <begin position="391"/>
        <end position="410"/>
    </location>
</feature>
<gene>
    <name evidence="8" type="ORF">VF724_08520</name>
</gene>
<keyword evidence="5 6" id="KW-0472">Membrane</keyword>
<dbReference type="InterPro" id="IPR020846">
    <property type="entry name" value="MFS_dom"/>
</dbReference>
<accession>A0ABU5ZGT0</accession>
<keyword evidence="2" id="KW-0813">Transport</keyword>
<feature type="transmembrane region" description="Helical" evidence="6">
    <location>
        <begin position="16"/>
        <end position="36"/>
    </location>
</feature>
<evidence type="ECO:0000256" key="6">
    <source>
        <dbReference type="SAM" id="Phobius"/>
    </source>
</evidence>
<dbReference type="PANTHER" id="PTHR11360">
    <property type="entry name" value="MONOCARBOXYLATE TRANSPORTER"/>
    <property type="match status" value="1"/>
</dbReference>
<evidence type="ECO:0000259" key="7">
    <source>
        <dbReference type="PROSITE" id="PS50850"/>
    </source>
</evidence>
<feature type="transmembrane region" description="Helical" evidence="6">
    <location>
        <begin position="360"/>
        <end position="385"/>
    </location>
</feature>
<dbReference type="Proteomes" id="UP001310386">
    <property type="component" value="Unassembled WGS sequence"/>
</dbReference>
<dbReference type="InterPro" id="IPR036259">
    <property type="entry name" value="MFS_trans_sf"/>
</dbReference>
<evidence type="ECO:0000256" key="4">
    <source>
        <dbReference type="ARBA" id="ARBA00022989"/>
    </source>
</evidence>
<evidence type="ECO:0000313" key="8">
    <source>
        <dbReference type="EMBL" id="MEB3101705.1"/>
    </source>
</evidence>
<protein>
    <submittedName>
        <fullName evidence="8">MFS transporter</fullName>
    </submittedName>
</protein>
<dbReference type="RefSeq" id="WP_371753821.1">
    <property type="nucleotide sequence ID" value="NZ_JAYJLD010000009.1"/>
</dbReference>
<dbReference type="SUPFAM" id="SSF103473">
    <property type="entry name" value="MFS general substrate transporter"/>
    <property type="match status" value="1"/>
</dbReference>
<feature type="transmembrane region" description="Helical" evidence="6">
    <location>
        <begin position="302"/>
        <end position="319"/>
    </location>
</feature>
<feature type="transmembrane region" description="Helical" evidence="6">
    <location>
        <begin position="146"/>
        <end position="169"/>
    </location>
</feature>
<comment type="subcellular location">
    <subcellularLocation>
        <location evidence="1">Cell membrane</location>
        <topology evidence="1">Multi-pass membrane protein</topology>
    </subcellularLocation>
</comment>
<dbReference type="InterPro" id="IPR011701">
    <property type="entry name" value="MFS"/>
</dbReference>
<proteinExistence type="predicted"/>